<name>A0A3N2QBZ2_9BACT</name>
<dbReference type="AlphaFoldDB" id="A0A3N2QBZ2"/>
<proteinExistence type="predicted"/>
<comment type="caution">
    <text evidence="3">The sequence shown here is derived from an EMBL/GenBank/DDBJ whole genome shotgun (WGS) entry which is preliminary data.</text>
</comment>
<keyword evidence="1" id="KW-0677">Repeat</keyword>
<evidence type="ECO:0000313" key="4">
    <source>
        <dbReference type="Proteomes" id="UP000270927"/>
    </source>
</evidence>
<dbReference type="PROSITE" id="PS51257">
    <property type="entry name" value="PROKAR_LIPOPROTEIN"/>
    <property type="match status" value="1"/>
</dbReference>
<feature type="coiled-coil region" evidence="2">
    <location>
        <begin position="257"/>
        <end position="291"/>
    </location>
</feature>
<accession>A0A3N2QBZ2</accession>
<reference evidence="3 4" key="1">
    <citation type="submission" date="2018-09" db="EMBL/GenBank/DDBJ databases">
        <title>Comparative Genomics of Wolbachia-Cardinium Dual Endosymbiosis in a Plant-Parasitic Nematode.</title>
        <authorList>
            <person name="Brown A.M.V."/>
            <person name="Wasala S.K."/>
            <person name="Howe D.K."/>
            <person name="Peetz A.B."/>
            <person name="Zasada I.A."/>
            <person name="Denver D.R."/>
        </authorList>
    </citation>
    <scope>NUCLEOTIDE SEQUENCE [LARGE SCALE GENOMIC DNA]</scope>
    <source>
        <strain evidence="3 4">Pp_1</strain>
    </source>
</reference>
<evidence type="ECO:0000256" key="1">
    <source>
        <dbReference type="ARBA" id="ARBA00022737"/>
    </source>
</evidence>
<evidence type="ECO:0000313" key="3">
    <source>
        <dbReference type="EMBL" id="ROT47338.1"/>
    </source>
</evidence>
<dbReference type="Proteomes" id="UP000270927">
    <property type="component" value="Unassembled WGS sequence"/>
</dbReference>
<keyword evidence="4" id="KW-1185">Reference proteome</keyword>
<dbReference type="OrthoDB" id="581240at2"/>
<dbReference type="SUPFAM" id="SSF52047">
    <property type="entry name" value="RNI-like"/>
    <property type="match status" value="1"/>
</dbReference>
<organism evidence="3 4">
    <name type="scientific">Candidatus Cardinium hertigii</name>
    <dbReference type="NCBI Taxonomy" id="247481"/>
    <lineage>
        <taxon>Bacteria</taxon>
        <taxon>Pseudomonadati</taxon>
        <taxon>Bacteroidota</taxon>
        <taxon>Cytophagia</taxon>
        <taxon>Cytophagales</taxon>
        <taxon>Amoebophilaceae</taxon>
        <taxon>Candidatus Cardinium</taxon>
    </lineage>
</organism>
<dbReference type="PANTHER" id="PTHR24111">
    <property type="entry name" value="LEUCINE-RICH REPEAT-CONTAINING PROTEIN 34"/>
    <property type="match status" value="1"/>
</dbReference>
<keyword evidence="2" id="KW-0175">Coiled coil</keyword>
<dbReference type="SMART" id="SM00368">
    <property type="entry name" value="LRR_RI"/>
    <property type="match status" value="3"/>
</dbReference>
<protein>
    <submittedName>
        <fullName evidence="3">Uncharacterized protein</fullName>
    </submittedName>
</protein>
<dbReference type="InterPro" id="IPR032675">
    <property type="entry name" value="LRR_dom_sf"/>
</dbReference>
<dbReference type="EMBL" id="RARA01000024">
    <property type="protein sequence ID" value="ROT47338.1"/>
    <property type="molecule type" value="Genomic_DNA"/>
</dbReference>
<dbReference type="InterPro" id="IPR052201">
    <property type="entry name" value="LRR-containing_regulator"/>
</dbReference>
<dbReference type="PANTHER" id="PTHR24111:SF0">
    <property type="entry name" value="LEUCINE-RICH REPEAT-CONTAINING PROTEIN"/>
    <property type="match status" value="1"/>
</dbReference>
<dbReference type="Pfam" id="PF13516">
    <property type="entry name" value="LRR_6"/>
    <property type="match status" value="2"/>
</dbReference>
<dbReference type="Gene3D" id="3.80.10.10">
    <property type="entry name" value="Ribonuclease Inhibitor"/>
    <property type="match status" value="1"/>
</dbReference>
<dbReference type="RefSeq" id="WP_123662856.1">
    <property type="nucleotide sequence ID" value="NZ_RARA01000024.1"/>
</dbReference>
<sequence length="315" mass="34416">MKKQFIFPRLFLLGSSFTACQVNNQAIDHKKRLPNELTEQIMQCMPGAYNLEKLQQGLPQNTDEAAVVRVELARRQAYYALYRSYVDQFSTLTELRNWPNNTDENHLRAAAEALAYNQTITKIDLAFESIGSEGAKALARALEKNSTITDINLRYNSIFIDGVEVLAKALETNSTITKIDLSGNQMGGFCGAAVLAKALETNSTITKIDLSGINIDSKPLVEFHERLRKEILRLKNALGDALGDRANAAAPDWKNMAAAKAAELNAQEAELDAVEAELDAAEAKLAADAAVLTKALKQNRITQDSGSSLPGCSII</sequence>
<dbReference type="InterPro" id="IPR001611">
    <property type="entry name" value="Leu-rich_rpt"/>
</dbReference>
<gene>
    <name evidence="3" type="ORF">EDM02_02765</name>
</gene>
<evidence type="ECO:0000256" key="2">
    <source>
        <dbReference type="SAM" id="Coils"/>
    </source>
</evidence>